<dbReference type="Proteomes" id="UP000468995">
    <property type="component" value="Unassembled WGS sequence"/>
</dbReference>
<feature type="transmembrane region" description="Helical" evidence="14">
    <location>
        <begin position="52"/>
        <end position="77"/>
    </location>
</feature>
<evidence type="ECO:0000256" key="7">
    <source>
        <dbReference type="ARBA" id="ARBA00022596"/>
    </source>
</evidence>
<evidence type="ECO:0000256" key="13">
    <source>
        <dbReference type="ARBA" id="ARBA00023285"/>
    </source>
</evidence>
<keyword evidence="10" id="KW-0406">Ion transport</keyword>
<dbReference type="GO" id="GO:0046583">
    <property type="term" value="F:monoatomic cation efflux transmembrane transporter activity"/>
    <property type="evidence" value="ECO:0007669"/>
    <property type="project" value="TreeGrafter"/>
</dbReference>
<evidence type="ECO:0000256" key="11">
    <source>
        <dbReference type="ARBA" id="ARBA00023112"/>
    </source>
</evidence>
<evidence type="ECO:0000256" key="4">
    <source>
        <dbReference type="ARBA" id="ARBA00022426"/>
    </source>
</evidence>
<gene>
    <name evidence="17" type="primary">rcnA</name>
    <name evidence="16" type="ORF">FME62_03425</name>
    <name evidence="17" type="ORF">SAMEA4364603_02913</name>
</gene>
<dbReference type="RefSeq" id="WP_012737513.1">
    <property type="nucleotide sequence ID" value="NZ_AP025246.1"/>
</dbReference>
<evidence type="ECO:0000256" key="5">
    <source>
        <dbReference type="ARBA" id="ARBA00022448"/>
    </source>
</evidence>
<evidence type="ECO:0000256" key="2">
    <source>
        <dbReference type="ARBA" id="ARBA00004651"/>
    </source>
</evidence>
<dbReference type="Pfam" id="PF03824">
    <property type="entry name" value="NicO"/>
    <property type="match status" value="1"/>
</dbReference>
<dbReference type="GO" id="GO:0010045">
    <property type="term" value="P:response to nickel cation"/>
    <property type="evidence" value="ECO:0007669"/>
    <property type="project" value="TreeGrafter"/>
</dbReference>
<evidence type="ECO:0000256" key="12">
    <source>
        <dbReference type="ARBA" id="ARBA00023136"/>
    </source>
</evidence>
<sequence>MNDYTSLLQQGNAWLFIPSAILLGALHGLEPGHSKTMMAAFIVAVRGTLKQAVLLGLAATVSHTAVVWLIAMAGLWFGRGWNAQTSEPWFQLVSGIVIVLIACWILWRIWRESQPHTHHEHHHEHDHHHDHDHRHDHHHASSSAAPLVAEEWQDAHQRAHAQEINRRFDGRQVTTGQIVLFGLTGGLIPCPASITVLLICLQLKKFSLGATLVLGFSVGLALTLVASGAIAALSLKHATRRWPWLNDLSRKAPWFSGLLIIVVGIYMMLHGLSGL</sequence>
<accession>A0A332Q0V2</accession>
<dbReference type="Gene3D" id="3.40.50.1980">
    <property type="entry name" value="Nitrogenase molybdenum iron protein domain"/>
    <property type="match status" value="1"/>
</dbReference>
<keyword evidence="6" id="KW-1003">Cell membrane</keyword>
<keyword evidence="8 14" id="KW-0812">Transmembrane</keyword>
<dbReference type="EMBL" id="VINI01000002">
    <property type="protein sequence ID" value="MSS29839.1"/>
    <property type="molecule type" value="Genomic_DNA"/>
</dbReference>
<proteinExistence type="inferred from homology"/>
<dbReference type="GO" id="GO:0015099">
    <property type="term" value="F:nickel cation transmembrane transporter activity"/>
    <property type="evidence" value="ECO:0007669"/>
    <property type="project" value="UniProtKB-UniRule"/>
</dbReference>
<evidence type="ECO:0000313" key="19">
    <source>
        <dbReference type="Proteomes" id="UP000468995"/>
    </source>
</evidence>
<keyword evidence="4" id="KW-0171">Cobalt transport</keyword>
<evidence type="ECO:0000256" key="9">
    <source>
        <dbReference type="ARBA" id="ARBA00022989"/>
    </source>
</evidence>
<evidence type="ECO:0000256" key="8">
    <source>
        <dbReference type="ARBA" id="ARBA00022692"/>
    </source>
</evidence>
<evidence type="ECO:0000256" key="15">
    <source>
        <dbReference type="SAM" id="MobiDB-lite"/>
    </source>
</evidence>
<evidence type="ECO:0000313" key="17">
    <source>
        <dbReference type="EMBL" id="SSK38957.1"/>
    </source>
</evidence>
<dbReference type="GO" id="GO:0006824">
    <property type="term" value="P:cobalt ion transport"/>
    <property type="evidence" value="ECO:0007669"/>
    <property type="project" value="UniProtKB-KW"/>
</dbReference>
<keyword evidence="7" id="KW-0533">Nickel</keyword>
<evidence type="ECO:0000313" key="18">
    <source>
        <dbReference type="Proteomes" id="UP000252603"/>
    </source>
</evidence>
<dbReference type="PANTHER" id="PTHR40659">
    <property type="entry name" value="NICKEL/COBALT EFFLUX SYSTEM RCNA"/>
    <property type="match status" value="1"/>
</dbReference>
<evidence type="ECO:0000313" key="16">
    <source>
        <dbReference type="EMBL" id="MSS29839.1"/>
    </source>
</evidence>
<evidence type="ECO:0000256" key="3">
    <source>
        <dbReference type="ARBA" id="ARBA00010428"/>
    </source>
</evidence>
<comment type="function">
    <text evidence="1">Efflux system for nickel and cobalt.</text>
</comment>
<keyword evidence="12 14" id="KW-0472">Membrane</keyword>
<keyword evidence="11" id="KW-0921">Nickel transport</keyword>
<feature type="transmembrane region" description="Helical" evidence="14">
    <location>
        <begin position="89"/>
        <end position="107"/>
    </location>
</feature>
<evidence type="ECO:0000256" key="14">
    <source>
        <dbReference type="RuleBase" id="RU362101"/>
    </source>
</evidence>
<keyword evidence="9 14" id="KW-1133">Transmembrane helix</keyword>
<dbReference type="Proteomes" id="UP000252603">
    <property type="component" value="Unassembled WGS sequence"/>
</dbReference>
<keyword evidence="5 14" id="KW-0813">Transport</keyword>
<feature type="transmembrane region" description="Helical" evidence="14">
    <location>
        <begin position="178"/>
        <end position="199"/>
    </location>
</feature>
<reference evidence="16 19" key="2">
    <citation type="submission" date="2019-07" db="EMBL/GenBank/DDBJ databases">
        <title>Genome sequence of OXA-232-producing Klebsiella pneumoniae ST23 from septicemic neonate.</title>
        <authorList>
            <person name="Mukherjee S."/>
            <person name="Naha S."/>
            <person name="Bhadury P."/>
            <person name="Basu S."/>
        </authorList>
    </citation>
    <scope>NUCLEOTIDE SEQUENCE [LARGE SCALE GENOMIC DNA]</scope>
    <source>
        <strain evidence="16 19">EN5275</strain>
    </source>
</reference>
<dbReference type="EMBL" id="UFEU01000007">
    <property type="protein sequence ID" value="SSK38957.1"/>
    <property type="molecule type" value="Genomic_DNA"/>
</dbReference>
<dbReference type="PANTHER" id="PTHR40659:SF1">
    <property type="entry name" value="NICKEL_COBALT EFFLUX SYSTEM RCNA"/>
    <property type="match status" value="1"/>
</dbReference>
<keyword evidence="13" id="KW-0170">Cobalt</keyword>
<dbReference type="NCBIfam" id="NF007454">
    <property type="entry name" value="PRK10019.1"/>
    <property type="match status" value="1"/>
</dbReference>
<dbReference type="InterPro" id="IPR051224">
    <property type="entry name" value="NiCoT_RcnA"/>
</dbReference>
<dbReference type="AlphaFoldDB" id="A0A332Q0V2"/>
<feature type="transmembrane region" description="Helical" evidence="14">
    <location>
        <begin position="211"/>
        <end position="233"/>
    </location>
</feature>
<dbReference type="GO" id="GO:0005886">
    <property type="term" value="C:plasma membrane"/>
    <property type="evidence" value="ECO:0007669"/>
    <property type="project" value="UniProtKB-SubCell"/>
</dbReference>
<name>A0A332Q0V2_KLEPN</name>
<feature type="transmembrane region" description="Helical" evidence="14">
    <location>
        <begin position="12"/>
        <end position="31"/>
    </location>
</feature>
<feature type="region of interest" description="Disordered" evidence="15">
    <location>
        <begin position="118"/>
        <end position="140"/>
    </location>
</feature>
<evidence type="ECO:0000256" key="6">
    <source>
        <dbReference type="ARBA" id="ARBA00022475"/>
    </source>
</evidence>
<comment type="similarity">
    <text evidence="3">Belongs to the NiCoT transporter (TC 2.A.52) family. RcnA subfamily.</text>
</comment>
<feature type="transmembrane region" description="Helical" evidence="14">
    <location>
        <begin position="254"/>
        <end position="272"/>
    </location>
</feature>
<dbReference type="GO" id="GO:0032025">
    <property type="term" value="P:response to cobalt ion"/>
    <property type="evidence" value="ECO:0007669"/>
    <property type="project" value="TreeGrafter"/>
</dbReference>
<evidence type="ECO:0000256" key="10">
    <source>
        <dbReference type="ARBA" id="ARBA00023065"/>
    </source>
</evidence>
<comment type="subcellular location">
    <subcellularLocation>
        <location evidence="2 14">Cell membrane</location>
        <topology evidence="2 14">Multi-pass membrane protein</topology>
    </subcellularLocation>
</comment>
<reference evidence="17 18" key="1">
    <citation type="submission" date="2018-07" db="EMBL/GenBank/DDBJ databases">
        <authorList>
            <consortium name="Pathogen Informatics"/>
        </authorList>
    </citation>
    <scope>NUCLEOTIDE SEQUENCE [LARGE SCALE GENOMIC DNA]</scope>
    <source>
        <strain evidence="17 18">4300STDY6470422</strain>
    </source>
</reference>
<evidence type="ECO:0000256" key="1">
    <source>
        <dbReference type="ARBA" id="ARBA00002510"/>
    </source>
</evidence>
<dbReference type="InterPro" id="IPR011541">
    <property type="entry name" value="Ni/Co_transpt_high_affinity"/>
</dbReference>
<protein>
    <recommendedName>
        <fullName evidence="14">Nickel/cobalt efflux system</fullName>
    </recommendedName>
</protein>
<organism evidence="17 18">
    <name type="scientific">Klebsiella pneumoniae</name>
    <dbReference type="NCBI Taxonomy" id="573"/>
    <lineage>
        <taxon>Bacteria</taxon>
        <taxon>Pseudomonadati</taxon>
        <taxon>Pseudomonadota</taxon>
        <taxon>Gammaproteobacteria</taxon>
        <taxon>Enterobacterales</taxon>
        <taxon>Enterobacteriaceae</taxon>
        <taxon>Klebsiella/Raoultella group</taxon>
        <taxon>Klebsiella</taxon>
        <taxon>Klebsiella pneumoniae complex</taxon>
    </lineage>
</organism>